<comment type="caution">
    <text evidence="1">The sequence shown here is derived from an EMBL/GenBank/DDBJ whole genome shotgun (WGS) entry which is preliminary data.</text>
</comment>
<accession>A0A8S1HA88</accession>
<proteinExistence type="predicted"/>
<keyword evidence="2" id="KW-1185">Reference proteome</keyword>
<organism evidence="1 2">
    <name type="scientific">Caenorhabditis auriculariae</name>
    <dbReference type="NCBI Taxonomy" id="2777116"/>
    <lineage>
        <taxon>Eukaryota</taxon>
        <taxon>Metazoa</taxon>
        <taxon>Ecdysozoa</taxon>
        <taxon>Nematoda</taxon>
        <taxon>Chromadorea</taxon>
        <taxon>Rhabditida</taxon>
        <taxon>Rhabditina</taxon>
        <taxon>Rhabditomorpha</taxon>
        <taxon>Rhabditoidea</taxon>
        <taxon>Rhabditidae</taxon>
        <taxon>Peloderinae</taxon>
        <taxon>Caenorhabditis</taxon>
    </lineage>
</organism>
<dbReference type="AlphaFoldDB" id="A0A8S1HA88"/>
<sequence>MTNRISLGLSKLSKSLGITAEAGPMDRKRTPEELLHLRRGEMSHGMGTWNKIGKSANERQNDKLNRAGSEVAGITAHREGQINQTAAYNNQQAFLNLFQVSSNHSATLLLTDIRLFH</sequence>
<reference evidence="1" key="1">
    <citation type="submission" date="2020-10" db="EMBL/GenBank/DDBJ databases">
        <authorList>
            <person name="Kikuchi T."/>
        </authorList>
    </citation>
    <scope>NUCLEOTIDE SEQUENCE</scope>
    <source>
        <strain evidence="1">NKZ352</strain>
    </source>
</reference>
<dbReference type="EMBL" id="CAJGYM010000036">
    <property type="protein sequence ID" value="CAD6193536.1"/>
    <property type="molecule type" value="Genomic_DNA"/>
</dbReference>
<evidence type="ECO:0000313" key="2">
    <source>
        <dbReference type="Proteomes" id="UP000835052"/>
    </source>
</evidence>
<dbReference type="Proteomes" id="UP000835052">
    <property type="component" value="Unassembled WGS sequence"/>
</dbReference>
<protein>
    <submittedName>
        <fullName evidence="1">Uncharacterized protein</fullName>
    </submittedName>
</protein>
<name>A0A8S1HA88_9PELO</name>
<evidence type="ECO:0000313" key="1">
    <source>
        <dbReference type="EMBL" id="CAD6193536.1"/>
    </source>
</evidence>
<gene>
    <name evidence="1" type="ORF">CAUJ_LOCUS9455</name>
</gene>